<name>A0A7W9VV67_9HYPH</name>
<evidence type="ECO:0000313" key="1">
    <source>
        <dbReference type="EMBL" id="MBB6011865.1"/>
    </source>
</evidence>
<keyword evidence="2" id="KW-1185">Reference proteome</keyword>
<accession>A0A7W9VV67</accession>
<dbReference type="RefSeq" id="WP_183827338.1">
    <property type="nucleotide sequence ID" value="NZ_JACHEU010000001.1"/>
</dbReference>
<dbReference type="Proteomes" id="UP000533306">
    <property type="component" value="Unassembled WGS sequence"/>
</dbReference>
<proteinExistence type="predicted"/>
<dbReference type="EMBL" id="JACHEU010000001">
    <property type="protein sequence ID" value="MBB6011865.1"/>
    <property type="molecule type" value="Genomic_DNA"/>
</dbReference>
<protein>
    <submittedName>
        <fullName evidence="1">Uncharacterized protein</fullName>
    </submittedName>
</protein>
<sequence>MPRMRLSSAGPEIALPGYDVDTAPLEKMAFSPSFVAMRLALSGTVTVGPFSGLLSVYGYQGVVTFPTPFVRPPIVMVAGLNSDGTTQQSPFVRNIRAGVSGVDRVMPWSEIRTYRDRFELFVLMRQGSDPTPYEDRPLNWRYFVFENTLDAS</sequence>
<evidence type="ECO:0000313" key="2">
    <source>
        <dbReference type="Proteomes" id="UP000533306"/>
    </source>
</evidence>
<dbReference type="AlphaFoldDB" id="A0A7W9VV67"/>
<gene>
    <name evidence="1" type="ORF">HNR59_001210</name>
</gene>
<comment type="caution">
    <text evidence="1">The sequence shown here is derived from an EMBL/GenBank/DDBJ whole genome shotgun (WGS) entry which is preliminary data.</text>
</comment>
<organism evidence="1 2">
    <name type="scientific">Aquamicrobium lusatiense</name>
    <dbReference type="NCBI Taxonomy" id="89772"/>
    <lineage>
        <taxon>Bacteria</taxon>
        <taxon>Pseudomonadati</taxon>
        <taxon>Pseudomonadota</taxon>
        <taxon>Alphaproteobacteria</taxon>
        <taxon>Hyphomicrobiales</taxon>
        <taxon>Phyllobacteriaceae</taxon>
        <taxon>Aquamicrobium</taxon>
    </lineage>
</organism>
<reference evidence="1 2" key="1">
    <citation type="submission" date="2020-08" db="EMBL/GenBank/DDBJ databases">
        <title>Genomic Encyclopedia of Type Strains, Phase IV (KMG-IV): sequencing the most valuable type-strain genomes for metagenomic binning, comparative biology and taxonomic classification.</title>
        <authorList>
            <person name="Goeker M."/>
        </authorList>
    </citation>
    <scope>NUCLEOTIDE SEQUENCE [LARGE SCALE GENOMIC DNA]</scope>
    <source>
        <strain evidence="1 2">DSM 11099</strain>
    </source>
</reference>